<name>A0A199UC81_MANES</name>
<sequence>MSEFKRKAHTYHGFHHRSFAVLEIFILWKRITAD</sequence>
<dbReference type="AlphaFoldDB" id="A0A199UC81"/>
<reference evidence="1" key="1">
    <citation type="submission" date="2016-02" db="EMBL/GenBank/DDBJ databases">
        <title>WGS assembly of Manihot esculenta.</title>
        <authorList>
            <person name="Bredeson J.V."/>
            <person name="Prochnik S.E."/>
            <person name="Lyons J.B."/>
            <person name="Schmutz J."/>
            <person name="Grimwood J."/>
            <person name="Vrebalov J."/>
            <person name="Bart R.S."/>
            <person name="Amuge T."/>
            <person name="Ferguson M.E."/>
            <person name="Green R."/>
            <person name="Putnam N."/>
            <person name="Stites J."/>
            <person name="Rounsley S."/>
            <person name="Rokhsar D.S."/>
        </authorList>
    </citation>
    <scope>NUCLEOTIDE SEQUENCE [LARGE SCALE GENOMIC DNA]</scope>
    <source>
        <tissue evidence="1">Leaf</tissue>
    </source>
</reference>
<protein>
    <submittedName>
        <fullName evidence="1">Uncharacterized protein</fullName>
    </submittedName>
</protein>
<evidence type="ECO:0000313" key="1">
    <source>
        <dbReference type="EMBL" id="OAY22380.1"/>
    </source>
</evidence>
<gene>
    <name evidence="1" type="ORF">MANES_S005600</name>
</gene>
<organism evidence="1">
    <name type="scientific">Manihot esculenta</name>
    <name type="common">Cassava</name>
    <name type="synonym">Jatropha manihot</name>
    <dbReference type="NCBI Taxonomy" id="3983"/>
    <lineage>
        <taxon>Eukaryota</taxon>
        <taxon>Viridiplantae</taxon>
        <taxon>Streptophyta</taxon>
        <taxon>Embryophyta</taxon>
        <taxon>Tracheophyta</taxon>
        <taxon>Spermatophyta</taxon>
        <taxon>Magnoliopsida</taxon>
        <taxon>eudicotyledons</taxon>
        <taxon>Gunneridae</taxon>
        <taxon>Pentapetalae</taxon>
        <taxon>rosids</taxon>
        <taxon>fabids</taxon>
        <taxon>Malpighiales</taxon>
        <taxon>Euphorbiaceae</taxon>
        <taxon>Crotonoideae</taxon>
        <taxon>Manihoteae</taxon>
        <taxon>Manihot</taxon>
    </lineage>
</organism>
<accession>A0A199UC81</accession>
<proteinExistence type="predicted"/>
<dbReference type="EMBL" id="KV450437">
    <property type="protein sequence ID" value="OAY22380.1"/>
    <property type="molecule type" value="Genomic_DNA"/>
</dbReference>